<sequence length="51" mass="5987">MKLQDRLRKLEAFAKVESQEIKILKIIVEPDGAISDALQRNTDGERFFYFD</sequence>
<accession>A0A1H5YCP9</accession>
<dbReference type="RefSeq" id="WP_181023841.1">
    <property type="nucleotide sequence ID" value="NZ_FNUX01000045.1"/>
</dbReference>
<gene>
    <name evidence="1" type="ORF">SAMN05216334_1457</name>
</gene>
<dbReference type="Proteomes" id="UP000236753">
    <property type="component" value="Unassembled WGS sequence"/>
</dbReference>
<dbReference type="AlphaFoldDB" id="A0A1H5YCP9"/>
<proteinExistence type="predicted"/>
<evidence type="ECO:0000313" key="2">
    <source>
        <dbReference type="Proteomes" id="UP000236753"/>
    </source>
</evidence>
<dbReference type="EMBL" id="FNUX01000045">
    <property type="protein sequence ID" value="SEG21206.1"/>
    <property type="molecule type" value="Genomic_DNA"/>
</dbReference>
<protein>
    <submittedName>
        <fullName evidence="1">Uncharacterized protein</fullName>
    </submittedName>
</protein>
<name>A0A1H5YCP9_9PROT</name>
<evidence type="ECO:0000313" key="1">
    <source>
        <dbReference type="EMBL" id="SEG21206.1"/>
    </source>
</evidence>
<organism evidence="1 2">
    <name type="scientific">Nitrosomonas ureae</name>
    <dbReference type="NCBI Taxonomy" id="44577"/>
    <lineage>
        <taxon>Bacteria</taxon>
        <taxon>Pseudomonadati</taxon>
        <taxon>Pseudomonadota</taxon>
        <taxon>Betaproteobacteria</taxon>
        <taxon>Nitrosomonadales</taxon>
        <taxon>Nitrosomonadaceae</taxon>
        <taxon>Nitrosomonas</taxon>
    </lineage>
</organism>
<reference evidence="1 2" key="1">
    <citation type="submission" date="2016-10" db="EMBL/GenBank/DDBJ databases">
        <authorList>
            <person name="de Groot N.N."/>
        </authorList>
    </citation>
    <scope>NUCLEOTIDE SEQUENCE [LARGE SCALE GENOMIC DNA]</scope>
    <source>
        <strain evidence="1 2">Nm13</strain>
    </source>
</reference>